<accession>A0A8D8MAT6</accession>
<sequence>MSRLIVRPIPVIPVAIVVVVLEPTPSTTSAVVAPISTTATAVIVTVLPRLQHGRWRRRLGAVRLELGVVLGEAVLELLLALVQEQLVLLGQDVDFAVWVDHFGLV</sequence>
<dbReference type="EMBL" id="HBUE01296795">
    <property type="protein sequence ID" value="CAG6576847.1"/>
    <property type="molecule type" value="Transcribed_RNA"/>
</dbReference>
<dbReference type="AlphaFoldDB" id="A0A8D8MAT6"/>
<dbReference type="EMBL" id="HBUE01190896">
    <property type="protein sequence ID" value="CAG6525158.1"/>
    <property type="molecule type" value="Transcribed_RNA"/>
</dbReference>
<dbReference type="EMBL" id="HBUE01190897">
    <property type="protein sequence ID" value="CAG6525159.1"/>
    <property type="molecule type" value="Transcribed_RNA"/>
</dbReference>
<organism evidence="1">
    <name type="scientific">Culex pipiens</name>
    <name type="common">House mosquito</name>
    <dbReference type="NCBI Taxonomy" id="7175"/>
    <lineage>
        <taxon>Eukaryota</taxon>
        <taxon>Metazoa</taxon>
        <taxon>Ecdysozoa</taxon>
        <taxon>Arthropoda</taxon>
        <taxon>Hexapoda</taxon>
        <taxon>Insecta</taxon>
        <taxon>Pterygota</taxon>
        <taxon>Neoptera</taxon>
        <taxon>Endopterygota</taxon>
        <taxon>Diptera</taxon>
        <taxon>Nematocera</taxon>
        <taxon>Culicoidea</taxon>
        <taxon>Culicidae</taxon>
        <taxon>Culicinae</taxon>
        <taxon>Culicini</taxon>
        <taxon>Culex</taxon>
        <taxon>Culex</taxon>
    </lineage>
</organism>
<name>A0A8D8MAT6_CULPI</name>
<dbReference type="EMBL" id="HBUE01296796">
    <property type="protein sequence ID" value="CAG6576848.1"/>
    <property type="molecule type" value="Transcribed_RNA"/>
</dbReference>
<evidence type="ECO:0000313" key="1">
    <source>
        <dbReference type="EMBL" id="CAG6525158.1"/>
    </source>
</evidence>
<protein>
    <submittedName>
        <fullName evidence="1">(northern house mosquito) hypothetical protein</fullName>
    </submittedName>
</protein>
<reference evidence="1" key="1">
    <citation type="submission" date="2021-05" db="EMBL/GenBank/DDBJ databases">
        <authorList>
            <person name="Alioto T."/>
            <person name="Alioto T."/>
            <person name="Gomez Garrido J."/>
        </authorList>
    </citation>
    <scope>NUCLEOTIDE SEQUENCE</scope>
</reference>
<proteinExistence type="predicted"/>